<gene>
    <name evidence="1" type="ORF">O1611_g2626</name>
</gene>
<sequence length="382" mass="44359">MVMLKRKRATGRTSNNNGKGSLNHVLLPKYTPFGPSRSPDLQRAKYKPRNLLYFAAQAFHSREDVDLSLRQRAFRHKFVKLFNDRQDNYATAFEDEQLQDFERDMTDFLRCLDSFFFFGCLERHIELDVGMDLVSMEDPSSNQRWEGRTASSTVGGRHFIQIWLNLGRNGQVYDLETLVGNLVHEMVHAWYFLFSCTCKSCERDLLNTTGHPSDHHGPLFLMLHRLIVTEIRRWDEELTDFLADDCPKDEVSRSAMKSFQSFMEELDVDERRKYNTVRSSKFAPHMFIKLTDEGNVIVRPQLKFNQLSFEEAMKGEALREKELAGELAQYEGVIDEETNDGEVKERSVDSRKDKGTQTEVSPDELIPLTPIFDWSALTSEEI</sequence>
<name>A0ACC2JTZ7_9PEZI</name>
<protein>
    <submittedName>
        <fullName evidence="1">Uncharacterized protein</fullName>
    </submittedName>
</protein>
<reference evidence="1" key="1">
    <citation type="submission" date="2022-12" db="EMBL/GenBank/DDBJ databases">
        <title>Genome Sequence of Lasiodiplodia mahajangana.</title>
        <authorList>
            <person name="Buettner E."/>
        </authorList>
    </citation>
    <scope>NUCLEOTIDE SEQUENCE</scope>
    <source>
        <strain evidence="1">VT137</strain>
    </source>
</reference>
<accession>A0ACC2JTZ7</accession>
<dbReference type="EMBL" id="JAPUUL010000379">
    <property type="protein sequence ID" value="KAJ8130999.1"/>
    <property type="molecule type" value="Genomic_DNA"/>
</dbReference>
<proteinExistence type="predicted"/>
<comment type="caution">
    <text evidence="1">The sequence shown here is derived from an EMBL/GenBank/DDBJ whole genome shotgun (WGS) entry which is preliminary data.</text>
</comment>
<evidence type="ECO:0000313" key="2">
    <source>
        <dbReference type="Proteomes" id="UP001153332"/>
    </source>
</evidence>
<dbReference type="Proteomes" id="UP001153332">
    <property type="component" value="Unassembled WGS sequence"/>
</dbReference>
<evidence type="ECO:0000313" key="1">
    <source>
        <dbReference type="EMBL" id="KAJ8130999.1"/>
    </source>
</evidence>
<organism evidence="1 2">
    <name type="scientific">Lasiodiplodia mahajangana</name>
    <dbReference type="NCBI Taxonomy" id="1108764"/>
    <lineage>
        <taxon>Eukaryota</taxon>
        <taxon>Fungi</taxon>
        <taxon>Dikarya</taxon>
        <taxon>Ascomycota</taxon>
        <taxon>Pezizomycotina</taxon>
        <taxon>Dothideomycetes</taxon>
        <taxon>Dothideomycetes incertae sedis</taxon>
        <taxon>Botryosphaeriales</taxon>
        <taxon>Botryosphaeriaceae</taxon>
        <taxon>Lasiodiplodia</taxon>
    </lineage>
</organism>
<keyword evidence="2" id="KW-1185">Reference proteome</keyword>